<accession>A0A165QDM5</accession>
<evidence type="ECO:0000259" key="1">
    <source>
        <dbReference type="PROSITE" id="PS50108"/>
    </source>
</evidence>
<reference evidence="3 4" key="1">
    <citation type="journal article" date="2016" name="Mol. Biol. Evol.">
        <title>Comparative Genomics of Early-Diverging Mushroom-Forming Fungi Provides Insights into the Origins of Lignocellulose Decay Capabilities.</title>
        <authorList>
            <person name="Nagy L.G."/>
            <person name="Riley R."/>
            <person name="Tritt A."/>
            <person name="Adam C."/>
            <person name="Daum C."/>
            <person name="Floudas D."/>
            <person name="Sun H."/>
            <person name="Yadav J.S."/>
            <person name="Pangilinan J."/>
            <person name="Larsson K.H."/>
            <person name="Matsuura K."/>
            <person name="Barry K."/>
            <person name="Labutti K."/>
            <person name="Kuo R."/>
            <person name="Ohm R.A."/>
            <person name="Bhattacharya S.S."/>
            <person name="Shirouzu T."/>
            <person name="Yoshinaga Y."/>
            <person name="Martin F.M."/>
            <person name="Grigoriev I.V."/>
            <person name="Hibbett D.S."/>
        </authorList>
    </citation>
    <scope>NUCLEOTIDE SEQUENCE [LARGE SCALE GENOMIC DNA]</scope>
    <source>
        <strain evidence="3 4">HHB14362 ss-1</strain>
    </source>
</reference>
<dbReference type="EMBL" id="KV425597">
    <property type="protein sequence ID" value="KZT22280.1"/>
    <property type="molecule type" value="Genomic_DNA"/>
</dbReference>
<dbReference type="Gene3D" id="2.30.29.30">
    <property type="entry name" value="Pleckstrin-homology domain (PH domain)/Phosphotyrosine-binding domain (PTB)"/>
    <property type="match status" value="1"/>
</dbReference>
<dbReference type="SMART" id="SM00461">
    <property type="entry name" value="WH1"/>
    <property type="match status" value="1"/>
</dbReference>
<dbReference type="InterPro" id="IPR036936">
    <property type="entry name" value="CRIB_dom_sf"/>
</dbReference>
<evidence type="ECO:0000259" key="2">
    <source>
        <dbReference type="PROSITE" id="PS50229"/>
    </source>
</evidence>
<dbReference type="OrthoDB" id="8963340at2759"/>
<dbReference type="PROSITE" id="PS50108">
    <property type="entry name" value="CRIB"/>
    <property type="match status" value="1"/>
</dbReference>
<dbReference type="Gene3D" id="3.90.810.10">
    <property type="entry name" value="CRIB domain"/>
    <property type="match status" value="1"/>
</dbReference>
<organism evidence="3 4">
    <name type="scientific">Neolentinus lepideus HHB14362 ss-1</name>
    <dbReference type="NCBI Taxonomy" id="1314782"/>
    <lineage>
        <taxon>Eukaryota</taxon>
        <taxon>Fungi</taxon>
        <taxon>Dikarya</taxon>
        <taxon>Basidiomycota</taxon>
        <taxon>Agaricomycotina</taxon>
        <taxon>Agaricomycetes</taxon>
        <taxon>Gloeophyllales</taxon>
        <taxon>Gloeophyllaceae</taxon>
        <taxon>Neolentinus</taxon>
    </lineage>
</organism>
<dbReference type="InParanoid" id="A0A165QDM5"/>
<sequence>MSPYDEKLELCLSDALPSESCHIISTAQARLYHAPFRQCRWASTGLQGLLVFGKELESEGYWFRILYSSAKKVVWAHNIPKGMKYEKDKPFFHVFAGASRQYGFRFEDDDEADEFFDAVTKNLALLKPVTNKKKRSFLGSRRQTPVVISAPSQGSFVHLAHISLDEKGFVDASENVNPEWLRLFGQSGN</sequence>
<proteinExistence type="predicted"/>
<dbReference type="SUPFAM" id="SSF50729">
    <property type="entry name" value="PH domain-like"/>
    <property type="match status" value="1"/>
</dbReference>
<keyword evidence="4" id="KW-1185">Reference proteome</keyword>
<feature type="domain" description="WH1" evidence="2">
    <location>
        <begin position="16"/>
        <end position="126"/>
    </location>
</feature>
<dbReference type="PROSITE" id="PS50229">
    <property type="entry name" value="WH1"/>
    <property type="match status" value="1"/>
</dbReference>
<feature type="domain" description="CRIB" evidence="1">
    <location>
        <begin position="148"/>
        <end position="163"/>
    </location>
</feature>
<protein>
    <submittedName>
        <fullName evidence="3">PH domain-like protein</fullName>
    </submittedName>
</protein>
<dbReference type="AlphaFoldDB" id="A0A165QDM5"/>
<evidence type="ECO:0000313" key="3">
    <source>
        <dbReference type="EMBL" id="KZT22280.1"/>
    </source>
</evidence>
<name>A0A165QDM5_9AGAM</name>
<dbReference type="Proteomes" id="UP000076761">
    <property type="component" value="Unassembled WGS sequence"/>
</dbReference>
<dbReference type="Pfam" id="PF00568">
    <property type="entry name" value="WH1"/>
    <property type="match status" value="1"/>
</dbReference>
<gene>
    <name evidence="3" type="ORF">NEOLEDRAFT_1138185</name>
</gene>
<dbReference type="InterPro" id="IPR011993">
    <property type="entry name" value="PH-like_dom_sf"/>
</dbReference>
<dbReference type="InterPro" id="IPR000697">
    <property type="entry name" value="WH1/EVH1_dom"/>
</dbReference>
<dbReference type="InterPro" id="IPR000095">
    <property type="entry name" value="CRIB_dom"/>
</dbReference>
<evidence type="ECO:0000313" key="4">
    <source>
        <dbReference type="Proteomes" id="UP000076761"/>
    </source>
</evidence>
<dbReference type="STRING" id="1314782.A0A165QDM5"/>